<protein>
    <submittedName>
        <fullName evidence="4">Filament-like plant protein</fullName>
    </submittedName>
</protein>
<dbReference type="Proteomes" id="UP001289374">
    <property type="component" value="Unassembled WGS sequence"/>
</dbReference>
<feature type="compositionally biased region" description="Low complexity" evidence="3">
    <location>
        <begin position="13"/>
        <end position="25"/>
    </location>
</feature>
<comment type="similarity">
    <text evidence="1">Belongs to the FPP family.</text>
</comment>
<evidence type="ECO:0000313" key="4">
    <source>
        <dbReference type="EMBL" id="KAK4391066.1"/>
    </source>
</evidence>
<dbReference type="InterPro" id="IPR008587">
    <property type="entry name" value="FPP_plant"/>
</dbReference>
<evidence type="ECO:0000256" key="1">
    <source>
        <dbReference type="ARBA" id="ARBA00005921"/>
    </source>
</evidence>
<reference evidence="4" key="1">
    <citation type="submission" date="2020-06" db="EMBL/GenBank/DDBJ databases">
        <authorList>
            <person name="Li T."/>
            <person name="Hu X."/>
            <person name="Zhang T."/>
            <person name="Song X."/>
            <person name="Zhang H."/>
            <person name="Dai N."/>
            <person name="Sheng W."/>
            <person name="Hou X."/>
            <person name="Wei L."/>
        </authorList>
    </citation>
    <scope>NUCLEOTIDE SEQUENCE</scope>
    <source>
        <strain evidence="4">K16</strain>
        <tissue evidence="4">Leaf</tissue>
    </source>
</reference>
<feature type="compositionally biased region" description="Basic and acidic residues" evidence="3">
    <location>
        <begin position="26"/>
        <end position="38"/>
    </location>
</feature>
<feature type="compositionally biased region" description="Polar residues" evidence="3">
    <location>
        <begin position="39"/>
        <end position="52"/>
    </location>
</feature>
<dbReference type="EMBL" id="JACGWL010000012">
    <property type="protein sequence ID" value="KAK4391066.1"/>
    <property type="molecule type" value="Genomic_DNA"/>
</dbReference>
<feature type="compositionally biased region" description="Basic and acidic residues" evidence="3">
    <location>
        <begin position="1"/>
        <end position="12"/>
    </location>
</feature>
<evidence type="ECO:0000256" key="3">
    <source>
        <dbReference type="SAM" id="MobiDB-lite"/>
    </source>
</evidence>
<comment type="caution">
    <text evidence="4">The sequence shown here is derived from an EMBL/GenBank/DDBJ whole genome shotgun (WGS) entry which is preliminary data.</text>
</comment>
<keyword evidence="2" id="KW-0175">Coiled coil</keyword>
<name>A0AAE1WD76_9LAMI</name>
<dbReference type="Pfam" id="PF05911">
    <property type="entry name" value="FPP"/>
    <property type="match status" value="1"/>
</dbReference>
<proteinExistence type="inferred from homology"/>
<dbReference type="PANTHER" id="PTHR31580:SF5">
    <property type="entry name" value="FILAMENT-LIKE PLANT PROTEIN 1-RELATED"/>
    <property type="match status" value="1"/>
</dbReference>
<sequence length="172" mass="19449">MAMKKTSERSPGESESSGSFSSNSERYSDEQDALRESANDSTQSPEVTSKASMTDDGVKESWEKAENEVALLKQQVEVAVQQNVNLEVRVSHLDGALKECVRQLRQARDEQEKRISDAIAEKPQTGNPQRLNLRSKSLSSRPQQKLPELKVLLLLIANRSLFLRLWRKRTHS</sequence>
<reference evidence="4" key="2">
    <citation type="journal article" date="2024" name="Plant">
        <title>Genomic evolution and insights into agronomic trait innovations of Sesamum species.</title>
        <authorList>
            <person name="Miao H."/>
            <person name="Wang L."/>
            <person name="Qu L."/>
            <person name="Liu H."/>
            <person name="Sun Y."/>
            <person name="Le M."/>
            <person name="Wang Q."/>
            <person name="Wei S."/>
            <person name="Zheng Y."/>
            <person name="Lin W."/>
            <person name="Duan Y."/>
            <person name="Cao H."/>
            <person name="Xiong S."/>
            <person name="Wang X."/>
            <person name="Wei L."/>
            <person name="Li C."/>
            <person name="Ma Q."/>
            <person name="Ju M."/>
            <person name="Zhao R."/>
            <person name="Li G."/>
            <person name="Mu C."/>
            <person name="Tian Q."/>
            <person name="Mei H."/>
            <person name="Zhang T."/>
            <person name="Gao T."/>
            <person name="Zhang H."/>
        </authorList>
    </citation>
    <scope>NUCLEOTIDE SEQUENCE</scope>
    <source>
        <strain evidence="4">K16</strain>
    </source>
</reference>
<evidence type="ECO:0000256" key="2">
    <source>
        <dbReference type="ARBA" id="ARBA00023054"/>
    </source>
</evidence>
<dbReference type="AlphaFoldDB" id="A0AAE1WD76"/>
<feature type="region of interest" description="Disordered" evidence="3">
    <location>
        <begin position="1"/>
        <end position="63"/>
    </location>
</feature>
<gene>
    <name evidence="4" type="ORF">Sango_2169900</name>
</gene>
<accession>A0AAE1WD76</accession>
<organism evidence="4 5">
    <name type="scientific">Sesamum angolense</name>
    <dbReference type="NCBI Taxonomy" id="2727404"/>
    <lineage>
        <taxon>Eukaryota</taxon>
        <taxon>Viridiplantae</taxon>
        <taxon>Streptophyta</taxon>
        <taxon>Embryophyta</taxon>
        <taxon>Tracheophyta</taxon>
        <taxon>Spermatophyta</taxon>
        <taxon>Magnoliopsida</taxon>
        <taxon>eudicotyledons</taxon>
        <taxon>Gunneridae</taxon>
        <taxon>Pentapetalae</taxon>
        <taxon>asterids</taxon>
        <taxon>lamiids</taxon>
        <taxon>Lamiales</taxon>
        <taxon>Pedaliaceae</taxon>
        <taxon>Sesamum</taxon>
    </lineage>
</organism>
<evidence type="ECO:0000313" key="5">
    <source>
        <dbReference type="Proteomes" id="UP001289374"/>
    </source>
</evidence>
<dbReference type="PANTHER" id="PTHR31580">
    <property type="entry name" value="FILAMENT-LIKE PLANT PROTEIN 4"/>
    <property type="match status" value="1"/>
</dbReference>
<keyword evidence="5" id="KW-1185">Reference proteome</keyword>